<proteinExistence type="inferred from homology"/>
<dbReference type="SUPFAM" id="SSF53597">
    <property type="entry name" value="Dihydrofolate reductase-like"/>
    <property type="match status" value="1"/>
</dbReference>
<dbReference type="Pfam" id="PF01872">
    <property type="entry name" value="RibD_C"/>
    <property type="match status" value="1"/>
</dbReference>
<feature type="binding site" evidence="18">
    <location>
        <position position="50"/>
    </location>
    <ligand>
        <name>Zn(2+)</name>
        <dbReference type="ChEBI" id="CHEBI:29105"/>
        <note>catalytic</note>
    </ligand>
</feature>
<feature type="binding site" evidence="17">
    <location>
        <begin position="294"/>
        <end position="300"/>
    </location>
    <ligand>
        <name>NADP(+)</name>
        <dbReference type="ChEBI" id="CHEBI:58349"/>
    </ligand>
</feature>
<dbReference type="InterPro" id="IPR002125">
    <property type="entry name" value="CMP_dCMP_dom"/>
</dbReference>
<feature type="binding site" evidence="18">
    <location>
        <position position="75"/>
    </location>
    <ligand>
        <name>Zn(2+)</name>
        <dbReference type="ChEBI" id="CHEBI:29105"/>
        <note>catalytic</note>
    </ligand>
</feature>
<evidence type="ECO:0000256" key="16">
    <source>
        <dbReference type="PIRSR" id="PIRSR006769-1"/>
    </source>
</evidence>
<comment type="pathway">
    <text evidence="2 15">Cofactor biosynthesis; riboflavin biosynthesis; 5-amino-6-(D-ribitylamino)uracil from GTP: step 2/4.</text>
</comment>
<dbReference type="GO" id="GO:0008703">
    <property type="term" value="F:5-amino-6-(5-phosphoribosylamino)uracil reductase activity"/>
    <property type="evidence" value="ECO:0007669"/>
    <property type="project" value="UniProtKB-EC"/>
</dbReference>
<feature type="binding site" evidence="17">
    <location>
        <position position="204"/>
    </location>
    <ligand>
        <name>substrate</name>
    </ligand>
</feature>
<dbReference type="NCBIfam" id="TIGR00227">
    <property type="entry name" value="ribD_Cterm"/>
    <property type="match status" value="1"/>
</dbReference>
<keyword evidence="9 15" id="KW-0862">Zinc</keyword>
<dbReference type="AlphaFoldDB" id="A0A923RTW0"/>
<protein>
    <recommendedName>
        <fullName evidence="15">Riboflavin biosynthesis protein RibD</fullName>
    </recommendedName>
    <domain>
        <recommendedName>
            <fullName evidence="15">Diaminohydroxyphosphoribosylaminopyrimidine deaminase</fullName>
            <shortName evidence="15">DRAP deaminase</shortName>
            <ecNumber evidence="15">3.5.4.26</ecNumber>
        </recommendedName>
        <alternativeName>
            <fullName evidence="15">Riboflavin-specific deaminase</fullName>
        </alternativeName>
    </domain>
    <domain>
        <recommendedName>
            <fullName evidence="15">5-amino-6-(5-phosphoribosylamino)uracil reductase</fullName>
            <ecNumber evidence="15">1.1.1.193</ecNumber>
        </recommendedName>
        <alternativeName>
            <fullName evidence="15">HTP reductase</fullName>
        </alternativeName>
    </domain>
</protein>
<comment type="function">
    <text evidence="1 15">Converts 2,5-diamino-6-(ribosylamino)-4(3h)-pyrimidinone 5'-phosphate into 5-amino-6-(ribosylamino)-2,4(1h,3h)-pyrimidinedione 5'-phosphate.</text>
</comment>
<dbReference type="InterPro" id="IPR016193">
    <property type="entry name" value="Cytidine_deaminase-like"/>
</dbReference>
<evidence type="ECO:0000256" key="3">
    <source>
        <dbReference type="ARBA" id="ARBA00004910"/>
    </source>
</evidence>
<comment type="catalytic activity">
    <reaction evidence="14 15">
        <text>2,5-diamino-6-hydroxy-4-(5-phosphoribosylamino)-pyrimidine + H2O + H(+) = 5-amino-6-(5-phospho-D-ribosylamino)uracil + NH4(+)</text>
        <dbReference type="Rhea" id="RHEA:21868"/>
        <dbReference type="ChEBI" id="CHEBI:15377"/>
        <dbReference type="ChEBI" id="CHEBI:15378"/>
        <dbReference type="ChEBI" id="CHEBI:28938"/>
        <dbReference type="ChEBI" id="CHEBI:58453"/>
        <dbReference type="ChEBI" id="CHEBI:58614"/>
        <dbReference type="EC" id="3.5.4.26"/>
    </reaction>
</comment>
<feature type="binding site" evidence="17">
    <location>
        <position position="207"/>
    </location>
    <ligand>
        <name>substrate</name>
    </ligand>
</feature>
<dbReference type="GO" id="GO:0009231">
    <property type="term" value="P:riboflavin biosynthetic process"/>
    <property type="evidence" value="ECO:0007669"/>
    <property type="project" value="UniProtKB-KW"/>
</dbReference>
<evidence type="ECO:0000256" key="9">
    <source>
        <dbReference type="ARBA" id="ARBA00022833"/>
    </source>
</evidence>
<comment type="catalytic activity">
    <reaction evidence="13 15">
        <text>5-amino-6-(5-phospho-D-ribitylamino)uracil + NADP(+) = 5-amino-6-(5-phospho-D-ribosylamino)uracil + NADPH + H(+)</text>
        <dbReference type="Rhea" id="RHEA:17845"/>
        <dbReference type="ChEBI" id="CHEBI:15378"/>
        <dbReference type="ChEBI" id="CHEBI:57783"/>
        <dbReference type="ChEBI" id="CHEBI:58349"/>
        <dbReference type="ChEBI" id="CHEBI:58421"/>
        <dbReference type="ChEBI" id="CHEBI:58453"/>
        <dbReference type="EC" id="1.1.1.193"/>
    </reaction>
</comment>
<dbReference type="SUPFAM" id="SSF53927">
    <property type="entry name" value="Cytidine deaminase-like"/>
    <property type="match status" value="1"/>
</dbReference>
<comment type="similarity">
    <text evidence="5 15">In the C-terminal section; belongs to the HTP reductase family.</text>
</comment>
<dbReference type="GO" id="GO:0008835">
    <property type="term" value="F:diaminohydroxyphosphoribosylaminopyrimidine deaminase activity"/>
    <property type="evidence" value="ECO:0007669"/>
    <property type="project" value="UniProtKB-EC"/>
</dbReference>
<accession>A0A923RTW0</accession>
<organism evidence="20 21">
    <name type="scientific">Roseburia zhanii</name>
    <dbReference type="NCBI Taxonomy" id="2763064"/>
    <lineage>
        <taxon>Bacteria</taxon>
        <taxon>Bacillati</taxon>
        <taxon>Bacillota</taxon>
        <taxon>Clostridia</taxon>
        <taxon>Lachnospirales</taxon>
        <taxon>Lachnospiraceae</taxon>
        <taxon>Roseburia</taxon>
    </lineage>
</organism>
<evidence type="ECO:0000256" key="13">
    <source>
        <dbReference type="ARBA" id="ARBA00049861"/>
    </source>
</evidence>
<evidence type="ECO:0000256" key="7">
    <source>
        <dbReference type="ARBA" id="ARBA00022723"/>
    </source>
</evidence>
<evidence type="ECO:0000256" key="18">
    <source>
        <dbReference type="PIRSR" id="PIRSR006769-3"/>
    </source>
</evidence>
<dbReference type="Gene3D" id="3.40.140.10">
    <property type="entry name" value="Cytidine Deaminase, domain 2"/>
    <property type="match status" value="1"/>
</dbReference>
<dbReference type="EC" id="1.1.1.193" evidence="15"/>
<evidence type="ECO:0000256" key="14">
    <source>
        <dbReference type="ARBA" id="ARBA00049886"/>
    </source>
</evidence>
<feature type="binding site" evidence="18">
    <location>
        <position position="84"/>
    </location>
    <ligand>
        <name>Zn(2+)</name>
        <dbReference type="ChEBI" id="CHEBI:29105"/>
        <note>catalytic</note>
    </ligand>
</feature>
<gene>
    <name evidence="20" type="primary">ribD</name>
    <name evidence="20" type="ORF">H8S17_08590</name>
</gene>
<dbReference type="Pfam" id="PF00383">
    <property type="entry name" value="dCMP_cyt_deam_1"/>
    <property type="match status" value="1"/>
</dbReference>
<dbReference type="PANTHER" id="PTHR38011">
    <property type="entry name" value="DIHYDROFOLATE REDUCTASE FAMILY PROTEIN (AFU_ORTHOLOGUE AFUA_8G06820)"/>
    <property type="match status" value="1"/>
</dbReference>
<feature type="domain" description="CMP/dCMP-type deaminase" evidence="19">
    <location>
        <begin position="1"/>
        <end position="123"/>
    </location>
</feature>
<keyword evidence="6 15" id="KW-0686">Riboflavin biosynthesis</keyword>
<keyword evidence="7 15" id="KW-0479">Metal-binding</keyword>
<evidence type="ECO:0000256" key="10">
    <source>
        <dbReference type="ARBA" id="ARBA00022857"/>
    </source>
</evidence>
<keyword evidence="8 15" id="KW-0378">Hydrolase</keyword>
<evidence type="ECO:0000256" key="17">
    <source>
        <dbReference type="PIRSR" id="PIRSR006769-2"/>
    </source>
</evidence>
<dbReference type="GO" id="GO:0050661">
    <property type="term" value="F:NADP binding"/>
    <property type="evidence" value="ECO:0007669"/>
    <property type="project" value="InterPro"/>
</dbReference>
<sequence length="367" mass="40612">MDAETYMKLAIEEAKKGEGFTNPNPMVGAVIVKDGRIISKDYHRKYGGYHAERNAILNCREDMHGAELYVTLEPCCHYGKTPPCTEIIIESGIKKVYIGTMDKNSLVAGKGAAILREHGIEVVEGICEKECQELNKIFFHYIQTKTPYVVMKYAMTADGKIATHTGDSKWITGEMARERVQRSRHKYMGIMAGVNTVLMDDPKLTCRIEGMKSPIRIICDTHLKTPLSAQVVQTASEVPTIIATIIEEEEKKKPYTDLGCQVWTVPADKTHIDLKALMKKAGEAGIDSILLEGGGTLNYSALKSGIVQEVEMYIAPKIFGGELAKTPVEGQGIAKAADAFELKNPKIEQIGEDILITWEVEQCLQES</sequence>
<dbReference type="EMBL" id="JACOPH010000006">
    <property type="protein sequence ID" value="MBC5714265.1"/>
    <property type="molecule type" value="Genomic_DNA"/>
</dbReference>
<evidence type="ECO:0000259" key="19">
    <source>
        <dbReference type="PROSITE" id="PS51747"/>
    </source>
</evidence>
<dbReference type="PROSITE" id="PS00903">
    <property type="entry name" value="CYT_DCMP_DEAMINASES_1"/>
    <property type="match status" value="1"/>
</dbReference>
<dbReference type="PANTHER" id="PTHR38011:SF7">
    <property type="entry name" value="2,5-DIAMINO-6-RIBOSYLAMINO-4(3H)-PYRIMIDINONE 5'-PHOSPHATE REDUCTASE"/>
    <property type="match status" value="1"/>
</dbReference>
<evidence type="ECO:0000256" key="1">
    <source>
        <dbReference type="ARBA" id="ARBA00002151"/>
    </source>
</evidence>
<dbReference type="InterPro" id="IPR016192">
    <property type="entry name" value="APOBEC/CMP_deaminase_Zn-bd"/>
</dbReference>
<keyword evidence="12" id="KW-0511">Multifunctional enzyme</keyword>
<comment type="caution">
    <text evidence="20">The sequence shown here is derived from an EMBL/GenBank/DDBJ whole genome shotgun (WGS) entry which is preliminary data.</text>
</comment>
<dbReference type="EC" id="3.5.4.26" evidence="15"/>
<dbReference type="InterPro" id="IPR002734">
    <property type="entry name" value="RibDG_C"/>
</dbReference>
<evidence type="ECO:0000256" key="4">
    <source>
        <dbReference type="ARBA" id="ARBA00005259"/>
    </source>
</evidence>
<dbReference type="GO" id="GO:0008270">
    <property type="term" value="F:zinc ion binding"/>
    <property type="evidence" value="ECO:0007669"/>
    <property type="project" value="InterPro"/>
</dbReference>
<feature type="binding site" evidence="17">
    <location>
        <position position="196"/>
    </location>
    <ligand>
        <name>NADP(+)</name>
        <dbReference type="ChEBI" id="CHEBI:58349"/>
    </ligand>
</feature>
<reference evidence="20" key="1">
    <citation type="submission" date="2020-08" db="EMBL/GenBank/DDBJ databases">
        <title>Genome public.</title>
        <authorList>
            <person name="Liu C."/>
            <person name="Sun Q."/>
        </authorList>
    </citation>
    <scope>NUCLEOTIDE SEQUENCE</scope>
    <source>
        <strain evidence="20">BX1005</strain>
    </source>
</reference>
<feature type="binding site" evidence="17">
    <location>
        <position position="184"/>
    </location>
    <ligand>
        <name>substrate</name>
    </ligand>
</feature>
<evidence type="ECO:0000256" key="15">
    <source>
        <dbReference type="PIRNR" id="PIRNR006769"/>
    </source>
</evidence>
<name>A0A923RTW0_9FIRM</name>
<feature type="binding site" evidence="17">
    <location>
        <position position="292"/>
    </location>
    <ligand>
        <name>substrate</name>
    </ligand>
</feature>
<evidence type="ECO:0000256" key="2">
    <source>
        <dbReference type="ARBA" id="ARBA00004882"/>
    </source>
</evidence>
<dbReference type="Proteomes" id="UP000606720">
    <property type="component" value="Unassembled WGS sequence"/>
</dbReference>
<keyword evidence="21" id="KW-1185">Reference proteome</keyword>
<dbReference type="InterPro" id="IPR024072">
    <property type="entry name" value="DHFR-like_dom_sf"/>
</dbReference>
<feature type="binding site" evidence="17">
    <location>
        <position position="170"/>
    </location>
    <ligand>
        <name>NADP(+)</name>
        <dbReference type="ChEBI" id="CHEBI:58349"/>
    </ligand>
</feature>
<comment type="cofactor">
    <cofactor evidence="15 18">
        <name>Zn(2+)</name>
        <dbReference type="ChEBI" id="CHEBI:29105"/>
    </cofactor>
    <text evidence="15 18">Binds 1 zinc ion.</text>
</comment>
<evidence type="ECO:0000256" key="8">
    <source>
        <dbReference type="ARBA" id="ARBA00022801"/>
    </source>
</evidence>
<keyword evidence="10 15" id="KW-0521">NADP</keyword>
<evidence type="ECO:0000256" key="12">
    <source>
        <dbReference type="ARBA" id="ARBA00023268"/>
    </source>
</evidence>
<dbReference type="CDD" id="cd01284">
    <property type="entry name" value="Riboflavin_deaminase-reductase"/>
    <property type="match status" value="1"/>
</dbReference>
<dbReference type="InterPro" id="IPR004794">
    <property type="entry name" value="Eubact_RibD"/>
</dbReference>
<feature type="binding site" evidence="17">
    <location>
        <position position="221"/>
    </location>
    <ligand>
        <name>NADP(+)</name>
        <dbReference type="ChEBI" id="CHEBI:58349"/>
    </ligand>
</feature>
<dbReference type="InterPro" id="IPR011549">
    <property type="entry name" value="RibD_C"/>
</dbReference>
<feature type="active site" description="Proton donor" evidence="16">
    <location>
        <position position="52"/>
    </location>
</feature>
<feature type="binding site" evidence="17">
    <location>
        <position position="168"/>
    </location>
    <ligand>
        <name>substrate</name>
    </ligand>
</feature>
<evidence type="ECO:0000256" key="6">
    <source>
        <dbReference type="ARBA" id="ARBA00022619"/>
    </source>
</evidence>
<feature type="binding site" evidence="17">
    <location>
        <position position="200"/>
    </location>
    <ligand>
        <name>NADP(+)</name>
        <dbReference type="ChEBI" id="CHEBI:58349"/>
    </ligand>
</feature>
<evidence type="ECO:0000256" key="11">
    <source>
        <dbReference type="ARBA" id="ARBA00023002"/>
    </source>
</evidence>
<dbReference type="InterPro" id="IPR050765">
    <property type="entry name" value="Riboflavin_Biosynth_HTPR"/>
</dbReference>
<dbReference type="PIRSF" id="PIRSF006769">
    <property type="entry name" value="RibD"/>
    <property type="match status" value="1"/>
</dbReference>
<dbReference type="FunFam" id="3.40.140.10:FF:000025">
    <property type="entry name" value="Riboflavin biosynthesis protein RibD"/>
    <property type="match status" value="1"/>
</dbReference>
<keyword evidence="11 15" id="KW-0560">Oxidoreductase</keyword>
<dbReference type="Gene3D" id="3.40.430.10">
    <property type="entry name" value="Dihydrofolate Reductase, subunit A"/>
    <property type="match status" value="1"/>
</dbReference>
<dbReference type="NCBIfam" id="TIGR00326">
    <property type="entry name" value="eubact_ribD"/>
    <property type="match status" value="1"/>
</dbReference>
<evidence type="ECO:0000313" key="20">
    <source>
        <dbReference type="EMBL" id="MBC5714265.1"/>
    </source>
</evidence>
<feature type="binding site" evidence="17">
    <location>
        <position position="154"/>
    </location>
    <ligand>
        <name>NADP(+)</name>
        <dbReference type="ChEBI" id="CHEBI:58349"/>
    </ligand>
</feature>
<dbReference type="PROSITE" id="PS51747">
    <property type="entry name" value="CYT_DCMP_DEAMINASES_2"/>
    <property type="match status" value="1"/>
</dbReference>
<comment type="pathway">
    <text evidence="3 15">Cofactor biosynthesis; riboflavin biosynthesis; 5-amino-6-(D-ribitylamino)uracil from GTP: step 3/4.</text>
</comment>
<evidence type="ECO:0000313" key="21">
    <source>
        <dbReference type="Proteomes" id="UP000606720"/>
    </source>
</evidence>
<evidence type="ECO:0000256" key="5">
    <source>
        <dbReference type="ARBA" id="ARBA00007417"/>
    </source>
</evidence>
<comment type="similarity">
    <text evidence="4 15">In the N-terminal section; belongs to the cytidine and deoxycytidylate deaminase family.</text>
</comment>
<dbReference type="RefSeq" id="WP_186866997.1">
    <property type="nucleotide sequence ID" value="NZ_JACOPH010000006.1"/>
</dbReference>